<dbReference type="EMBL" id="MCFA01000080">
    <property type="protein sequence ID" value="ORY09873.1"/>
    <property type="molecule type" value="Genomic_DNA"/>
</dbReference>
<name>A0A1Y1ZI02_9PLEO</name>
<comment type="caution">
    <text evidence="1">The sequence shown here is derived from an EMBL/GenBank/DDBJ whole genome shotgun (WGS) entry which is preliminary data.</text>
</comment>
<evidence type="ECO:0000313" key="2">
    <source>
        <dbReference type="Proteomes" id="UP000193144"/>
    </source>
</evidence>
<dbReference type="AlphaFoldDB" id="A0A1Y1ZI02"/>
<protein>
    <submittedName>
        <fullName evidence="1">Uncharacterized protein</fullName>
    </submittedName>
</protein>
<reference evidence="1 2" key="1">
    <citation type="submission" date="2016-07" db="EMBL/GenBank/DDBJ databases">
        <title>Pervasive Adenine N6-methylation of Active Genes in Fungi.</title>
        <authorList>
            <consortium name="DOE Joint Genome Institute"/>
            <person name="Mondo S.J."/>
            <person name="Dannebaum R.O."/>
            <person name="Kuo R.C."/>
            <person name="Labutti K."/>
            <person name="Haridas S."/>
            <person name="Kuo A."/>
            <person name="Salamov A."/>
            <person name="Ahrendt S.R."/>
            <person name="Lipzen A."/>
            <person name="Sullivan W."/>
            <person name="Andreopoulos W.B."/>
            <person name="Clum A."/>
            <person name="Lindquist E."/>
            <person name="Daum C."/>
            <person name="Ramamoorthy G.K."/>
            <person name="Gryganskyi A."/>
            <person name="Culley D."/>
            <person name="Magnuson J.K."/>
            <person name="James T.Y."/>
            <person name="O'Malley M.A."/>
            <person name="Stajich J.E."/>
            <person name="Spatafora J.W."/>
            <person name="Visel A."/>
            <person name="Grigoriev I.V."/>
        </authorList>
    </citation>
    <scope>NUCLEOTIDE SEQUENCE [LARGE SCALE GENOMIC DNA]</scope>
    <source>
        <strain evidence="1 2">CBS 115471</strain>
    </source>
</reference>
<keyword evidence="2" id="KW-1185">Reference proteome</keyword>
<dbReference type="Proteomes" id="UP000193144">
    <property type="component" value="Unassembled WGS sequence"/>
</dbReference>
<proteinExistence type="predicted"/>
<evidence type="ECO:0000313" key="1">
    <source>
        <dbReference type="EMBL" id="ORY09873.1"/>
    </source>
</evidence>
<accession>A0A1Y1ZI02</accession>
<sequence length="187" mass="21270">MAAPGTAGLALCFAFHVHRMPRSKHNCHISNSTYFEVGCWSKSSSEFLRLSLTLESPTLMFMFWLALKKSSMLRYYPEISSPVFSQFFPQFSLRLNKSFQSPFQFTNRLKDFGTPYGCQTDLSLYTDISFFGGLKLLASFMRTASPHRIVAPQKTSSNSYIFLSCTSSRIRVSHVQPSLGAPEMVRW</sequence>
<organism evidence="1 2">
    <name type="scientific">Clohesyomyces aquaticus</name>
    <dbReference type="NCBI Taxonomy" id="1231657"/>
    <lineage>
        <taxon>Eukaryota</taxon>
        <taxon>Fungi</taxon>
        <taxon>Dikarya</taxon>
        <taxon>Ascomycota</taxon>
        <taxon>Pezizomycotina</taxon>
        <taxon>Dothideomycetes</taxon>
        <taxon>Pleosporomycetidae</taxon>
        <taxon>Pleosporales</taxon>
        <taxon>Lindgomycetaceae</taxon>
        <taxon>Clohesyomyces</taxon>
    </lineage>
</organism>
<gene>
    <name evidence="1" type="ORF">BCR34DRAFT_362370</name>
</gene>